<reference evidence="3" key="1">
    <citation type="submission" date="2016-10" db="EMBL/GenBank/DDBJ databases">
        <authorList>
            <person name="Varghese N."/>
            <person name="Submissions S."/>
        </authorList>
    </citation>
    <scope>NUCLEOTIDE SEQUENCE [LARGE SCALE GENOMIC DNA]</scope>
    <source>
        <strain evidence="3">DSM 17616</strain>
    </source>
</reference>
<dbReference type="STRING" id="173990.SAMN05660691_03859"/>
<dbReference type="Gene3D" id="3.10.180.10">
    <property type="entry name" value="2,3-Dihydroxybiphenyl 1,2-Dioxygenase, domain 1"/>
    <property type="match status" value="1"/>
</dbReference>
<dbReference type="InterPro" id="IPR037523">
    <property type="entry name" value="VOC_core"/>
</dbReference>
<dbReference type="Proteomes" id="UP000199371">
    <property type="component" value="Unassembled WGS sequence"/>
</dbReference>
<feature type="domain" description="VOC" evidence="1">
    <location>
        <begin position="3"/>
        <end position="127"/>
    </location>
</feature>
<dbReference type="EMBL" id="FNXF01000022">
    <property type="protein sequence ID" value="SEI11764.1"/>
    <property type="molecule type" value="Genomic_DNA"/>
</dbReference>
<dbReference type="RefSeq" id="WP_092796731.1">
    <property type="nucleotide sequence ID" value="NZ_DASWWU010000016.1"/>
</dbReference>
<accession>A0A1H6NA42</accession>
<dbReference type="CDD" id="cd07263">
    <property type="entry name" value="VOC_like"/>
    <property type="match status" value="1"/>
</dbReference>
<keyword evidence="2" id="KW-0223">Dioxygenase</keyword>
<dbReference type="GO" id="GO:0051213">
    <property type="term" value="F:dioxygenase activity"/>
    <property type="evidence" value="ECO:0007669"/>
    <property type="project" value="UniProtKB-KW"/>
</dbReference>
<name>A0A1H6NA42_9GAMM</name>
<evidence type="ECO:0000259" key="1">
    <source>
        <dbReference type="PROSITE" id="PS51819"/>
    </source>
</evidence>
<keyword evidence="2" id="KW-0560">Oxidoreductase</keyword>
<dbReference type="PROSITE" id="PS51819">
    <property type="entry name" value="VOC"/>
    <property type="match status" value="1"/>
</dbReference>
<protein>
    <submittedName>
        <fullName evidence="2">Catechol 2,3-dioxygenase</fullName>
    </submittedName>
</protein>
<dbReference type="SUPFAM" id="SSF54593">
    <property type="entry name" value="Glyoxalase/Bleomycin resistance protein/Dihydroxybiphenyl dioxygenase"/>
    <property type="match status" value="1"/>
</dbReference>
<dbReference type="InterPro" id="IPR004360">
    <property type="entry name" value="Glyas_Fos-R_dOase_dom"/>
</dbReference>
<evidence type="ECO:0000313" key="2">
    <source>
        <dbReference type="EMBL" id="SEI11764.1"/>
    </source>
</evidence>
<dbReference type="Pfam" id="PF00903">
    <property type="entry name" value="Glyoxalase"/>
    <property type="match status" value="1"/>
</dbReference>
<dbReference type="OrthoDB" id="9794917at2"/>
<dbReference type="PANTHER" id="PTHR36437">
    <property type="entry name" value="GLYOXALASE/BLEOMYCIN RESISTANCE PROTEIN/DIOXYGENASE"/>
    <property type="match status" value="1"/>
</dbReference>
<dbReference type="InterPro" id="IPR029068">
    <property type="entry name" value="Glyas_Bleomycin-R_OHBP_Dase"/>
</dbReference>
<dbReference type="PANTHER" id="PTHR36437:SF2">
    <property type="entry name" value="GLYOXALASE_BLEOMYCIN RESISTANCE PROTEIN_DIOXYGENASE"/>
    <property type="match status" value="1"/>
</dbReference>
<gene>
    <name evidence="2" type="ORF">SAMN05660691_03859</name>
</gene>
<evidence type="ECO:0000313" key="3">
    <source>
        <dbReference type="Proteomes" id="UP000199371"/>
    </source>
</evidence>
<proteinExistence type="predicted"/>
<dbReference type="AlphaFoldDB" id="A0A1H6NA42"/>
<sequence length="129" mass="14432">MATIANVALLVTDYDEAIAFYTQKLGFDLLEDTSLGAGKRWVQVAPKNNSGTALLLAKASNEKQQSAVGDQAGGRVWLFLQTDDFWRDYNAMQAAGVIFHETPRQEPYATVVVFEDLYGNKWDLLQRRS</sequence>
<organism evidence="2 3">
    <name type="scientific">Rheinheimera pacifica</name>
    <dbReference type="NCBI Taxonomy" id="173990"/>
    <lineage>
        <taxon>Bacteria</taxon>
        <taxon>Pseudomonadati</taxon>
        <taxon>Pseudomonadota</taxon>
        <taxon>Gammaproteobacteria</taxon>
        <taxon>Chromatiales</taxon>
        <taxon>Chromatiaceae</taxon>
        <taxon>Rheinheimera</taxon>
    </lineage>
</organism>
<keyword evidence="3" id="KW-1185">Reference proteome</keyword>